<protein>
    <recommendedName>
        <fullName evidence="4">Glycosyltransferase RgtA/B/C/D-like domain-containing protein</fullName>
    </recommendedName>
</protein>
<dbReference type="RefSeq" id="WP_380202827.1">
    <property type="nucleotide sequence ID" value="NZ_JBHTEK010000001.1"/>
</dbReference>
<dbReference type="EMBL" id="JBHTEK010000001">
    <property type="protein sequence ID" value="MFC7667920.1"/>
    <property type="molecule type" value="Genomic_DNA"/>
</dbReference>
<sequence length="537" mass="59251">MPKLSMPLSPAGTTTNHSTSRTFWLLAALLAVAVVRLWRLSEAGPADYDSVRNWQVIQELAQGDFANLFHHGSPGFLLLYVPVAALTRDFVVFQTINALLGIIGLGLFAAWVTQQGRLTGPEAAGLVLLGGTSLLLTFSGRDFTMSSVSLVVYAGLLRSYFARLQKPSAAAALRVAGWLAAGLCFNYKFLFTLPILAAFEVMQADGLWRQCGLWWRLLLVLAAPYVLFAAFAATVGLPWYRWLGFYVRTVVPEAANVAGRQHTLHLDLLYYPRYLASFESPLLLVGLVLSAWLLWRSWSKEPRWRGESWPLLAYLLVWTSCWLVGMSLLIKAPRGLLFAYLPLAALAMLSLRRVLPRGAMLGVVLAAVGLNLFRIQQELYTPLPTAYPKVAAWLKQRGATKVASAVGNGLAPYLPQGQTLAIITDERQLADLRRLGYQYVLLDGYWRVAGVARFDSLRRQTPVAAWPAPSSSARCCFWNIPNTRGWATPRPWRPAGKLLPTRCHCGCIGCSNSGGSRPIYWAVVGRLLTSTAETLAR</sequence>
<proteinExistence type="predicted"/>
<gene>
    <name evidence="2" type="ORF">ACFQT0_11375</name>
</gene>
<keyword evidence="1" id="KW-0472">Membrane</keyword>
<evidence type="ECO:0000256" key="1">
    <source>
        <dbReference type="SAM" id="Phobius"/>
    </source>
</evidence>
<organism evidence="2 3">
    <name type="scientific">Hymenobacter humi</name>
    <dbReference type="NCBI Taxonomy" id="1411620"/>
    <lineage>
        <taxon>Bacteria</taxon>
        <taxon>Pseudomonadati</taxon>
        <taxon>Bacteroidota</taxon>
        <taxon>Cytophagia</taxon>
        <taxon>Cytophagales</taxon>
        <taxon>Hymenobacteraceae</taxon>
        <taxon>Hymenobacter</taxon>
    </lineage>
</organism>
<keyword evidence="1" id="KW-1133">Transmembrane helix</keyword>
<evidence type="ECO:0008006" key="4">
    <source>
        <dbReference type="Google" id="ProtNLM"/>
    </source>
</evidence>
<feature type="transmembrane region" description="Helical" evidence="1">
    <location>
        <begin position="311"/>
        <end position="329"/>
    </location>
</feature>
<comment type="caution">
    <text evidence="2">The sequence shown here is derived from an EMBL/GenBank/DDBJ whole genome shotgun (WGS) entry which is preliminary data.</text>
</comment>
<feature type="transmembrane region" description="Helical" evidence="1">
    <location>
        <begin position="274"/>
        <end position="295"/>
    </location>
</feature>
<accession>A0ABW2U3I2</accession>
<evidence type="ECO:0000313" key="3">
    <source>
        <dbReference type="Proteomes" id="UP001596513"/>
    </source>
</evidence>
<keyword evidence="1" id="KW-0812">Transmembrane</keyword>
<dbReference type="Proteomes" id="UP001596513">
    <property type="component" value="Unassembled WGS sequence"/>
</dbReference>
<reference evidence="3" key="1">
    <citation type="journal article" date="2019" name="Int. J. Syst. Evol. Microbiol.">
        <title>The Global Catalogue of Microorganisms (GCM) 10K type strain sequencing project: providing services to taxonomists for standard genome sequencing and annotation.</title>
        <authorList>
            <consortium name="The Broad Institute Genomics Platform"/>
            <consortium name="The Broad Institute Genome Sequencing Center for Infectious Disease"/>
            <person name="Wu L."/>
            <person name="Ma J."/>
        </authorList>
    </citation>
    <scope>NUCLEOTIDE SEQUENCE [LARGE SCALE GENOMIC DNA]</scope>
    <source>
        <strain evidence="3">JCM 19635</strain>
    </source>
</reference>
<name>A0ABW2U3I2_9BACT</name>
<evidence type="ECO:0000313" key="2">
    <source>
        <dbReference type="EMBL" id="MFC7667920.1"/>
    </source>
</evidence>
<feature type="transmembrane region" description="Helical" evidence="1">
    <location>
        <begin position="90"/>
        <end position="111"/>
    </location>
</feature>
<feature type="transmembrane region" description="Helical" evidence="1">
    <location>
        <begin position="123"/>
        <end position="156"/>
    </location>
</feature>
<feature type="transmembrane region" description="Helical" evidence="1">
    <location>
        <begin position="213"/>
        <end position="240"/>
    </location>
</feature>
<keyword evidence="3" id="KW-1185">Reference proteome</keyword>
<feature type="transmembrane region" description="Helical" evidence="1">
    <location>
        <begin position="335"/>
        <end position="351"/>
    </location>
</feature>
<feature type="transmembrane region" description="Helical" evidence="1">
    <location>
        <begin position="176"/>
        <end position="201"/>
    </location>
</feature>